<name>A0A2T1HYF4_9HYPH</name>
<gene>
    <name evidence="1" type="ORF">SLNSH_02720</name>
</gene>
<organism evidence="1 2">
    <name type="scientific">Alsobacter soli</name>
    <dbReference type="NCBI Taxonomy" id="2109933"/>
    <lineage>
        <taxon>Bacteria</taxon>
        <taxon>Pseudomonadati</taxon>
        <taxon>Pseudomonadota</taxon>
        <taxon>Alphaproteobacteria</taxon>
        <taxon>Hyphomicrobiales</taxon>
        <taxon>Alsobacteraceae</taxon>
        <taxon>Alsobacter</taxon>
    </lineage>
</organism>
<dbReference type="OrthoDB" id="7873391at2"/>
<protein>
    <submittedName>
        <fullName evidence="1">Excisionase</fullName>
    </submittedName>
</protein>
<dbReference type="SUPFAM" id="SSF46955">
    <property type="entry name" value="Putative DNA-binding domain"/>
    <property type="match status" value="1"/>
</dbReference>
<dbReference type="RefSeq" id="WP_106335104.1">
    <property type="nucleotide sequence ID" value="NZ_PVZS01000002.1"/>
</dbReference>
<reference evidence="2" key="1">
    <citation type="submission" date="2018-03" db="EMBL/GenBank/DDBJ databases">
        <authorList>
            <person name="Sun L."/>
            <person name="Liu H."/>
            <person name="Chen W."/>
            <person name="Huang K."/>
            <person name="Liu W."/>
            <person name="Gao X."/>
        </authorList>
    </citation>
    <scope>NUCLEOTIDE SEQUENCE [LARGE SCALE GENOMIC DNA]</scope>
    <source>
        <strain evidence="2">SH9</strain>
    </source>
</reference>
<evidence type="ECO:0000313" key="1">
    <source>
        <dbReference type="EMBL" id="PSC06726.1"/>
    </source>
</evidence>
<evidence type="ECO:0000313" key="2">
    <source>
        <dbReference type="Proteomes" id="UP000239772"/>
    </source>
</evidence>
<comment type="caution">
    <text evidence="1">The sequence shown here is derived from an EMBL/GenBank/DDBJ whole genome shotgun (WGS) entry which is preliminary data.</text>
</comment>
<keyword evidence="2" id="KW-1185">Reference proteome</keyword>
<accession>A0A2T1HYF4</accession>
<sequence>MKSKSIPDLRILPPDALLTCAQVSAVSGYTERALRNWAAGKEGRGPRVTAVEGRPRYRVEDVRAWIGAAP</sequence>
<dbReference type="EMBL" id="PVZS01000002">
    <property type="protein sequence ID" value="PSC06726.1"/>
    <property type="molecule type" value="Genomic_DNA"/>
</dbReference>
<dbReference type="Proteomes" id="UP000239772">
    <property type="component" value="Unassembled WGS sequence"/>
</dbReference>
<dbReference type="AlphaFoldDB" id="A0A2T1HYF4"/>
<proteinExistence type="predicted"/>
<dbReference type="InterPro" id="IPR009061">
    <property type="entry name" value="DNA-bd_dom_put_sf"/>
</dbReference>